<dbReference type="Gene3D" id="1.20.58.530">
    <property type="match status" value="1"/>
</dbReference>
<dbReference type="STRING" id="1754190.A0A1Y2E8T1"/>
<dbReference type="OrthoDB" id="6108017at2759"/>
<dbReference type="GO" id="GO:0003774">
    <property type="term" value="F:cytoskeletal motor activity"/>
    <property type="evidence" value="ECO:0007669"/>
    <property type="project" value="UniProtKB-UniRule"/>
</dbReference>
<feature type="compositionally biased region" description="Pro residues" evidence="13">
    <location>
        <begin position="1411"/>
        <end position="1685"/>
    </location>
</feature>
<comment type="subcellular location">
    <subcellularLocation>
        <location evidence="1">Cytoplasm</location>
        <location evidence="1">Cytoskeleton</location>
        <location evidence="1">Actin patch</location>
    </subcellularLocation>
</comment>
<dbReference type="GO" id="GO:0016459">
    <property type="term" value="C:myosin complex"/>
    <property type="evidence" value="ECO:0007669"/>
    <property type="project" value="UniProtKB-KW"/>
</dbReference>
<sequence>MSGFNEGQWVWFRNPDENDVICSGTVVSCMGTSTTVKDFNGKQYLIKNDKLRGMSSSSMEDVDDMITLQELHEGSLFHNLYMRYEKDKIYTYTGNILVSVNPYKSLPLYTIDMVRQYKAASFGELPPHIFAIANETLSCLRKTGENQCVVISGESGAGKTESTKVILHYLATATQKTGGETDSNLVQDQILDASPILEAFGNAKTVRNDNSSRFGKFMEIQFSIDETIKGGKMLDYLLERSRIIKQSPNERNYHIFYHLLAGASDSEKAKWYLTKAEDYHYLNQSDCYVVKDMDDAQCFKITKDAMKTLKFGEKIDTIMQILSSVLNLGNIEFSVNEEEEESENAVIKNDEYLNIASELLGIDKEALRNALTTRTTTTRGEKFVTPLTVEQSIDSRDALAKALYGKMFSHIVKYINDTVKSDENLSFVGVLDIFGFEDFEVNSFEQFSINYANERLQYFFNHHIFKLEQEEYDREEINWKTIEFVDNQACIDMISKKPMGLIFLLDEESNFPKASDKTLLEKFHSQYGKHPFYVKPKKLSNTFGIKHYAGVVTYTIDGFLEKNRDTLRADLMELMQGSTVELISSLFDLSEEFNDCNNNSTVKGNGLLAAAKELNSSSSSLSRVASSGTLSRSGTLRGKSSRPPTTSAIFHNSLSDLILTLSLCNPFFIRCIKPNKEKKPKIMDREMVMSQLRYSGMLETIRIRSAGYTIRILYKDFISRYKIIADNSTVDVSFLQEKEAVNAILKEVNPPKEQYQCGKTKIFMKNELENKLENIRDKKLNKMVCKIQSVIRMFLTRKKYIARKILISKLEEYVYAYVQKKRFEEDYKKYVLVQTAYRGLMARKEYKRRYEEHQEELRKAEEEKQRIEEEKRRLEEEKKRQEEEERKRKEEEEEREMQKLQEQLEAAKKKEREKESSNTNLNNEDDDDGLTEEERKHEEELIQYLEKTAKERERKANIRRSRMVQNDTPNNKVLPNDLEYSLSFEKPKLFKPIIYDNYIKTNLNSYYSSEDENRISNNKSNTEIHQLAISNDSDEASFNKYAKTFFRENTDSKFSDVPLEASLFNFTGATNSNAVAISKAIYFYISNELALEFKYHIINFICDKINTNSVLIDETYCQLCKVTNENPNKFMVNKAYELFIILSSIAAPSAKLIPHFKNYLTNFVPKEISAKIYENIARSNRYGTRRFGYSSLELISNHNDSTIVLNIEFYDGSSENIEVNSSTTTDEIVKILANKKGIPPNGYTLFGTCGSKKITFSQGDFVLDNIYKFEKNSFDILENCNPDFEKIRDEYYGESPSVTETENTRKSVVSAMEPISEVETSNKLPDDLDDNLKPVAKPNHPPPPPPVHQDNSSSCEDESDDNSSSDSDSSESDSSESDSNIKVKAAPAPPPPAAKTAPPPPPPVTEEKTTQPPPPPAIEEKTTPPPPPPGTEEKTTPPPPPPVMKTAPPPPPPTSGGPPPPPPVMKTAPPPPPPTSGGPPPPPPVMKTAPPPPPPTSGGPPPPPPVMKTTPPPPPPPAAGGPPPPPPVMKTAPPPPPPAAAGGPPPPPPVMKTTPPPPPPVTKTTPPPPPPVTKTTPPPPPPVTKTTPPPPPPVTKTTPPPPPPVTKTTPPPPPPVTKTTPPPPPPVTKTTPPPPPPVTKTTPPPPPPITKTAPPPPPPVAGGPPPPPPMMKTTAPPPPPLPGPPFAVLPEGPATNNDYPWKLYMRKGYVMPNEEFINDLDLELTCLQILQDSKENGRDTNKLKEFYDANEKMKLINNSLNWPLYFYRRFDAKEKNFSNKTISLGIDAKGVHVIEETYNNTNVLLSCKFDDLIIVSVNKDSISLVMNEKLYSFITKGIAVGTAIEEYMNKLKQISTNAIALKSFIASDASQLSFQKDDIIHIIEKEFENGWYRGEINGKTGVFPAEYVEILIDPVECDDSGKAIMGSAISSRINNNSANYHTKEISNTVINNENMTRQNEEKKYSIFSDHEDDDNENLDDMEEEEALNKYIMLEYAKENFVNDDDKSFQNNFRARLGFGTVSKKHLMLSGAKETELDWRDLVNKIKYVSSPIKSPLTKIYDGAVAHLAVDLFQNIMMYMEDLPSKKRSSQIAYNIVKTGMNNESLKDELFCQLFKQITNNKSTKKNSLRKGWEIINICCNFIVPSPTLEPYIVKYLESYAQDNSKEFSKIATDAVRALNLAKLYPRQFPPMEVEITSILSRTPIRRKIYFPEQTCKTFEISTHTTSKEILQNIFRKYDIEETNEYGLYVILSDGFTLMPIFPNELMMDCFYTTDLLLEQFLRESEQQSYHIMFYRKLWYKEPVDVNDSLINLIFHEVKSDFNSGYLFSANDLSEGSFDLICKIIAGIVEVTLKSSNAAVPRKGDINCELCAYQQFIPDIIFKLYEPDKWDETITKHLESLSQMPIIEIIRNTINNLKVMELFGCSFFNINASNDSRFSNGGLLCIDAGGIRVLDNETRKELANFDYNELINYKYDDYEFVMRIGNLMKKKIIRIQTNQGLIIVDLIDSYVKYHIADNMP</sequence>
<evidence type="ECO:0000313" key="19">
    <source>
        <dbReference type="EMBL" id="ORY67968.1"/>
    </source>
</evidence>
<dbReference type="GO" id="GO:0120025">
    <property type="term" value="C:plasma membrane bounded cell projection"/>
    <property type="evidence" value="ECO:0007669"/>
    <property type="project" value="UniProtKB-ARBA"/>
</dbReference>
<comment type="caution">
    <text evidence="19">The sequence shown here is derived from an EMBL/GenBank/DDBJ whole genome shotgun (WGS) entry which is preliminary data.</text>
</comment>
<keyword evidence="4" id="KW-0343">GTPase activation</keyword>
<feature type="region of interest" description="Disordered" evidence="13">
    <location>
        <begin position="624"/>
        <end position="644"/>
    </location>
</feature>
<dbReference type="PANTHER" id="PTHR22692:SF26">
    <property type="entry name" value="SH3 DOMAIN-CONTAINING PROTEIN"/>
    <property type="match status" value="1"/>
</dbReference>
<keyword evidence="8 12" id="KW-0518">Myosin</keyword>
<dbReference type="InterPro" id="IPR000159">
    <property type="entry name" value="RA_dom"/>
</dbReference>
<dbReference type="Gene3D" id="1.25.40.530">
    <property type="entry name" value="MyTH4 domain"/>
    <property type="match status" value="2"/>
</dbReference>
<dbReference type="SUPFAM" id="SSF54236">
    <property type="entry name" value="Ubiquitin-like"/>
    <property type="match status" value="2"/>
</dbReference>
<dbReference type="PROSITE" id="PS50200">
    <property type="entry name" value="RA"/>
    <property type="match status" value="1"/>
</dbReference>
<dbReference type="SMART" id="SM00242">
    <property type="entry name" value="MYSc"/>
    <property type="match status" value="1"/>
</dbReference>
<dbReference type="InterPro" id="IPR019749">
    <property type="entry name" value="Band_41_domain"/>
</dbReference>
<feature type="domain" description="MyTH4" evidence="17">
    <location>
        <begin position="1054"/>
        <end position="1198"/>
    </location>
</feature>
<protein>
    <submittedName>
        <fullName evidence="19">Uncharacterized protein</fullName>
    </submittedName>
</protein>
<dbReference type="Gene3D" id="3.10.20.90">
    <property type="entry name" value="Phosphatidylinositol 3-kinase Catalytic Subunit, Chain A, domain 1"/>
    <property type="match status" value="2"/>
</dbReference>
<dbReference type="Pfam" id="PF02174">
    <property type="entry name" value="IRS"/>
    <property type="match status" value="1"/>
</dbReference>
<dbReference type="PROSITE" id="PS50002">
    <property type="entry name" value="SH3"/>
    <property type="match status" value="1"/>
</dbReference>
<evidence type="ECO:0000256" key="4">
    <source>
        <dbReference type="ARBA" id="ARBA00022468"/>
    </source>
</evidence>
<dbReference type="SUPFAM" id="SSF50729">
    <property type="entry name" value="PH domain-like"/>
    <property type="match status" value="1"/>
</dbReference>
<evidence type="ECO:0000256" key="1">
    <source>
        <dbReference type="ARBA" id="ARBA00004134"/>
    </source>
</evidence>
<feature type="domain" description="FERM" evidence="15">
    <location>
        <begin position="2204"/>
        <end position="2517"/>
    </location>
</feature>
<evidence type="ECO:0000256" key="2">
    <source>
        <dbReference type="ARBA" id="ARBA00008314"/>
    </source>
</evidence>
<evidence type="ECO:0000256" key="6">
    <source>
        <dbReference type="ARBA" id="ARBA00022741"/>
    </source>
</evidence>
<dbReference type="InterPro" id="IPR036961">
    <property type="entry name" value="Kinesin_motor_dom_sf"/>
</dbReference>
<dbReference type="Gene3D" id="2.30.29.30">
    <property type="entry name" value="Pleckstrin-homology domain (PH domain)/Phosphotyrosine-binding domain (PTB)"/>
    <property type="match status" value="2"/>
</dbReference>
<dbReference type="SMART" id="SM00015">
    <property type="entry name" value="IQ"/>
    <property type="match status" value="2"/>
</dbReference>
<dbReference type="Gene3D" id="2.30.30.40">
    <property type="entry name" value="SH3 Domains"/>
    <property type="match status" value="1"/>
</dbReference>
<dbReference type="Gene3D" id="1.20.5.190">
    <property type="match status" value="1"/>
</dbReference>
<feature type="region of interest" description="Actin-binding" evidence="12">
    <location>
        <begin position="654"/>
        <end position="676"/>
    </location>
</feature>
<dbReference type="PRINTS" id="PR00193">
    <property type="entry name" value="MYOSINHEAVY"/>
</dbReference>
<keyword evidence="6 12" id="KW-0547">Nucleotide-binding</keyword>
<evidence type="ECO:0000256" key="3">
    <source>
        <dbReference type="ARBA" id="ARBA00022443"/>
    </source>
</evidence>
<keyword evidence="3 11" id="KW-0728">SH3 domain</keyword>
<dbReference type="Pfam" id="PF07653">
    <property type="entry name" value="SH3_2"/>
    <property type="match status" value="1"/>
</dbReference>
<dbReference type="InterPro" id="IPR002404">
    <property type="entry name" value="IRS_PTB"/>
</dbReference>
<dbReference type="CDD" id="cd00124">
    <property type="entry name" value="MYSc"/>
    <property type="match status" value="1"/>
</dbReference>
<feature type="compositionally biased region" description="Low complexity" evidence="13">
    <location>
        <begin position="1377"/>
        <end position="1386"/>
    </location>
</feature>
<dbReference type="InterPro" id="IPR038185">
    <property type="entry name" value="MyTH4_dom_sf"/>
</dbReference>
<dbReference type="InterPro" id="IPR036028">
    <property type="entry name" value="SH3-like_dom_sf"/>
</dbReference>
<evidence type="ECO:0000259" key="18">
    <source>
        <dbReference type="PROSITE" id="PS51456"/>
    </source>
</evidence>
<evidence type="ECO:0000256" key="7">
    <source>
        <dbReference type="ARBA" id="ARBA00022840"/>
    </source>
</evidence>
<dbReference type="PROSITE" id="PS51456">
    <property type="entry name" value="MYOSIN_MOTOR"/>
    <property type="match status" value="1"/>
</dbReference>
<evidence type="ECO:0000259" key="16">
    <source>
        <dbReference type="PROSITE" id="PS50200"/>
    </source>
</evidence>
<dbReference type="Pfam" id="PF00784">
    <property type="entry name" value="MyTH4"/>
    <property type="match status" value="2"/>
</dbReference>
<dbReference type="FunFam" id="1.10.10.820:FF:000001">
    <property type="entry name" value="Myosin heavy chain"/>
    <property type="match status" value="1"/>
</dbReference>
<dbReference type="Gene3D" id="6.20.240.20">
    <property type="match status" value="1"/>
</dbReference>
<dbReference type="SMART" id="SM00326">
    <property type="entry name" value="SH3"/>
    <property type="match status" value="1"/>
</dbReference>
<dbReference type="GO" id="GO:0030479">
    <property type="term" value="C:actin cortical patch"/>
    <property type="evidence" value="ECO:0007669"/>
    <property type="project" value="UniProtKB-SubCell"/>
</dbReference>
<evidence type="ECO:0000313" key="20">
    <source>
        <dbReference type="Proteomes" id="UP000193920"/>
    </source>
</evidence>
<feature type="compositionally biased region" description="Pro residues" evidence="13">
    <location>
        <begin position="1387"/>
        <end position="1404"/>
    </location>
</feature>
<comment type="similarity">
    <text evidence="2 12">Belongs to the TRAFAC class myosin-kinesin ATPase superfamily. Myosin family.</text>
</comment>
<feature type="domain" description="MyTH4" evidence="17">
    <location>
        <begin position="2047"/>
        <end position="2199"/>
    </location>
</feature>
<dbReference type="EMBL" id="MCOG01000047">
    <property type="protein sequence ID" value="ORY67968.1"/>
    <property type="molecule type" value="Genomic_DNA"/>
</dbReference>
<dbReference type="Pfam" id="PF21989">
    <property type="entry name" value="RA_2"/>
    <property type="match status" value="2"/>
</dbReference>
<feature type="compositionally biased region" description="Acidic residues" evidence="13">
    <location>
        <begin position="1355"/>
        <end position="1376"/>
    </location>
</feature>
<evidence type="ECO:0000259" key="14">
    <source>
        <dbReference type="PROSITE" id="PS50002"/>
    </source>
</evidence>
<dbReference type="Pfam" id="PF00612">
    <property type="entry name" value="IQ"/>
    <property type="match status" value="1"/>
</dbReference>
<feature type="domain" description="Myosin motor" evidence="18">
    <location>
        <begin position="60"/>
        <end position="777"/>
    </location>
</feature>
<dbReference type="InterPro" id="IPR051567">
    <property type="entry name" value="Unconventional_Myosin_ATPase"/>
</dbReference>
<feature type="region of interest" description="Disordered" evidence="13">
    <location>
        <begin position="855"/>
        <end position="938"/>
    </location>
</feature>
<feature type="region of interest" description="Disordered" evidence="13">
    <location>
        <begin position="1295"/>
        <end position="1685"/>
    </location>
</feature>
<evidence type="ECO:0000256" key="8">
    <source>
        <dbReference type="ARBA" id="ARBA00023123"/>
    </source>
</evidence>
<gene>
    <name evidence="19" type="ORF">LY90DRAFT_667644</name>
</gene>
<feature type="compositionally biased region" description="Basic and acidic residues" evidence="13">
    <location>
        <begin position="855"/>
        <end position="890"/>
    </location>
</feature>
<accession>A0A1Y2E8T1</accession>
<dbReference type="PROSITE" id="PS50096">
    <property type="entry name" value="IQ"/>
    <property type="match status" value="2"/>
</dbReference>
<evidence type="ECO:0000256" key="11">
    <source>
        <dbReference type="PROSITE-ProRule" id="PRU00192"/>
    </source>
</evidence>
<dbReference type="InterPro" id="IPR011993">
    <property type="entry name" value="PH-like_dom_sf"/>
</dbReference>
<dbReference type="GO" id="GO:0007165">
    <property type="term" value="P:signal transduction"/>
    <property type="evidence" value="ECO:0007669"/>
    <property type="project" value="InterPro"/>
</dbReference>
<dbReference type="InterPro" id="IPR000048">
    <property type="entry name" value="IQ_motif_EF-hand-BS"/>
</dbReference>
<dbReference type="GO" id="GO:0005096">
    <property type="term" value="F:GTPase activator activity"/>
    <property type="evidence" value="ECO:0007669"/>
    <property type="project" value="UniProtKB-KW"/>
</dbReference>
<keyword evidence="9 12" id="KW-0505">Motor protein</keyword>
<name>A0A1Y2E8T1_9FUNG</name>
<dbReference type="SUPFAM" id="SSF52540">
    <property type="entry name" value="P-loop containing nucleoside triphosphate hydrolases"/>
    <property type="match status" value="1"/>
</dbReference>
<dbReference type="PANTHER" id="PTHR22692">
    <property type="entry name" value="MYOSIN VII, XV"/>
    <property type="match status" value="1"/>
</dbReference>
<dbReference type="Gene3D" id="3.40.850.10">
    <property type="entry name" value="Kinesin motor domain"/>
    <property type="match status" value="1"/>
</dbReference>
<feature type="domain" description="SH3" evidence="14">
    <location>
        <begin position="1853"/>
        <end position="1913"/>
    </location>
</feature>
<evidence type="ECO:0000256" key="5">
    <source>
        <dbReference type="ARBA" id="ARBA00022490"/>
    </source>
</evidence>
<evidence type="ECO:0000259" key="17">
    <source>
        <dbReference type="PROSITE" id="PS51016"/>
    </source>
</evidence>
<feature type="domain" description="Ras-associating" evidence="16">
    <location>
        <begin position="2207"/>
        <end position="2254"/>
    </location>
</feature>
<dbReference type="Proteomes" id="UP000193920">
    <property type="component" value="Unassembled WGS sequence"/>
</dbReference>
<dbReference type="InterPro" id="IPR000857">
    <property type="entry name" value="MyTH4_dom"/>
</dbReference>
<keyword evidence="5" id="KW-0963">Cytoplasm</keyword>
<proteinExistence type="inferred from homology"/>
<dbReference type="GO" id="GO:0003779">
    <property type="term" value="F:actin binding"/>
    <property type="evidence" value="ECO:0007669"/>
    <property type="project" value="UniProtKB-KW"/>
</dbReference>
<dbReference type="Gene3D" id="1.20.120.720">
    <property type="entry name" value="Myosin VI head, motor domain, U50 subdomain"/>
    <property type="match status" value="1"/>
</dbReference>
<keyword evidence="7 12" id="KW-0067">ATP-binding</keyword>
<dbReference type="Gene3D" id="1.10.10.820">
    <property type="match status" value="1"/>
</dbReference>
<dbReference type="Pfam" id="PF00063">
    <property type="entry name" value="Myosin_head"/>
    <property type="match status" value="1"/>
</dbReference>
<organism evidence="19 20">
    <name type="scientific">Neocallimastix californiae</name>
    <dbReference type="NCBI Taxonomy" id="1754190"/>
    <lineage>
        <taxon>Eukaryota</taxon>
        <taxon>Fungi</taxon>
        <taxon>Fungi incertae sedis</taxon>
        <taxon>Chytridiomycota</taxon>
        <taxon>Chytridiomycota incertae sedis</taxon>
        <taxon>Neocallimastigomycetes</taxon>
        <taxon>Neocallimastigales</taxon>
        <taxon>Neocallimastigaceae</taxon>
        <taxon>Neocallimastix</taxon>
    </lineage>
</organism>
<dbReference type="PROSITE" id="PS51016">
    <property type="entry name" value="MYTH4"/>
    <property type="match status" value="2"/>
</dbReference>
<evidence type="ECO:0000256" key="13">
    <source>
        <dbReference type="SAM" id="MobiDB-lite"/>
    </source>
</evidence>
<reference evidence="19 20" key="1">
    <citation type="submission" date="2016-08" db="EMBL/GenBank/DDBJ databases">
        <title>A Parts List for Fungal Cellulosomes Revealed by Comparative Genomics.</title>
        <authorList>
            <consortium name="DOE Joint Genome Institute"/>
            <person name="Haitjema C.H."/>
            <person name="Gilmore S.P."/>
            <person name="Henske J.K."/>
            <person name="Solomon K.V."/>
            <person name="De Groot R."/>
            <person name="Kuo A."/>
            <person name="Mondo S.J."/>
            <person name="Salamov A.A."/>
            <person name="Labutti K."/>
            <person name="Zhao Z."/>
            <person name="Chiniquy J."/>
            <person name="Barry K."/>
            <person name="Brewer H.M."/>
            <person name="Purvine S.O."/>
            <person name="Wright A.T."/>
            <person name="Boxma B."/>
            <person name="Van Alen T."/>
            <person name="Hackstein J.H."/>
            <person name="Baker S.E."/>
            <person name="Grigoriev I.V."/>
            <person name="O'Malley M.A."/>
        </authorList>
    </citation>
    <scope>NUCLEOTIDE SEQUENCE [LARGE SCALE GENOMIC DNA]</scope>
    <source>
        <strain evidence="19 20">G1</strain>
    </source>
</reference>
<dbReference type="InterPro" id="IPR027417">
    <property type="entry name" value="P-loop_NTPase"/>
</dbReference>
<dbReference type="SMART" id="SM00139">
    <property type="entry name" value="MyTH4"/>
    <property type="match status" value="1"/>
</dbReference>
<dbReference type="InterPro" id="IPR001609">
    <property type="entry name" value="Myosin_head_motor_dom-like"/>
</dbReference>
<dbReference type="SMART" id="SM00295">
    <property type="entry name" value="B41"/>
    <property type="match status" value="1"/>
</dbReference>
<dbReference type="SUPFAM" id="SSF50044">
    <property type="entry name" value="SH3-domain"/>
    <property type="match status" value="1"/>
</dbReference>
<evidence type="ECO:0000256" key="9">
    <source>
        <dbReference type="ARBA" id="ARBA00023175"/>
    </source>
</evidence>
<evidence type="ECO:0000256" key="10">
    <source>
        <dbReference type="ARBA" id="ARBA00023203"/>
    </source>
</evidence>
<feature type="compositionally biased region" description="Basic and acidic residues" evidence="13">
    <location>
        <begin position="905"/>
        <end position="916"/>
    </location>
</feature>
<keyword evidence="10 12" id="KW-0009">Actin-binding</keyword>
<dbReference type="InterPro" id="IPR029071">
    <property type="entry name" value="Ubiquitin-like_domsf"/>
</dbReference>
<keyword evidence="20" id="KW-1185">Reference proteome</keyword>
<dbReference type="GO" id="GO:0005524">
    <property type="term" value="F:ATP binding"/>
    <property type="evidence" value="ECO:0007669"/>
    <property type="project" value="UniProtKB-UniRule"/>
</dbReference>
<evidence type="ECO:0000259" key="15">
    <source>
        <dbReference type="PROSITE" id="PS50057"/>
    </source>
</evidence>
<dbReference type="InterPro" id="IPR000299">
    <property type="entry name" value="FERM_domain"/>
</dbReference>
<evidence type="ECO:0000256" key="12">
    <source>
        <dbReference type="PROSITE-ProRule" id="PRU00782"/>
    </source>
</evidence>
<dbReference type="InterPro" id="IPR001452">
    <property type="entry name" value="SH3_domain"/>
</dbReference>
<dbReference type="PROSITE" id="PS50057">
    <property type="entry name" value="FERM_3"/>
    <property type="match status" value="1"/>
</dbReference>
<feature type="binding site" evidence="12">
    <location>
        <begin position="153"/>
        <end position="160"/>
    </location>
    <ligand>
        <name>ATP</name>
        <dbReference type="ChEBI" id="CHEBI:30616"/>
    </ligand>
</feature>